<evidence type="ECO:0000256" key="9">
    <source>
        <dbReference type="ARBA" id="ARBA00023159"/>
    </source>
</evidence>
<dbReference type="InterPro" id="IPR007167">
    <property type="entry name" value="Fe-transptr_FeoA-like"/>
</dbReference>
<accession>A0A8J6NHM2</accession>
<dbReference type="SMART" id="SM00899">
    <property type="entry name" value="FeoA"/>
    <property type="match status" value="1"/>
</dbReference>
<comment type="caution">
    <text evidence="15">The sequence shown here is derived from an EMBL/GenBank/DDBJ whole genome shotgun (WGS) entry which is preliminary data.</text>
</comment>
<evidence type="ECO:0000256" key="11">
    <source>
        <dbReference type="ARBA" id="ARBA00023211"/>
    </source>
</evidence>
<organism evidence="15 16">
    <name type="scientific">Candidatus Desulfolinea nitratireducens</name>
    <dbReference type="NCBI Taxonomy" id="2841698"/>
    <lineage>
        <taxon>Bacteria</taxon>
        <taxon>Bacillati</taxon>
        <taxon>Chloroflexota</taxon>
        <taxon>Anaerolineae</taxon>
        <taxon>Anaerolineales</taxon>
        <taxon>Anaerolineales incertae sedis</taxon>
        <taxon>Candidatus Desulfolinea</taxon>
    </lineage>
</organism>
<dbReference type="Pfam" id="PF02742">
    <property type="entry name" value="Fe_dep_repr_C"/>
    <property type="match status" value="1"/>
</dbReference>
<evidence type="ECO:0000256" key="10">
    <source>
        <dbReference type="ARBA" id="ARBA00023163"/>
    </source>
</evidence>
<dbReference type="InterPro" id="IPR038157">
    <property type="entry name" value="FeoA_core_dom"/>
</dbReference>
<dbReference type="InterPro" id="IPR001367">
    <property type="entry name" value="Fe_dep_repressor"/>
</dbReference>
<dbReference type="SUPFAM" id="SSF47979">
    <property type="entry name" value="Iron-dependent repressor protein, dimerization domain"/>
    <property type="match status" value="1"/>
</dbReference>
<dbReference type="InterPro" id="IPR036390">
    <property type="entry name" value="WH_DNA-bd_sf"/>
</dbReference>
<comment type="subunit">
    <text evidence="3">Homodimer.</text>
</comment>
<evidence type="ECO:0000256" key="5">
    <source>
        <dbReference type="ARBA" id="ARBA00022491"/>
    </source>
</evidence>
<keyword evidence="5" id="KW-0678">Repressor</keyword>
<sequence length="226" mass="24618">MKTMTKGISQSTQDYLKNIYELTEQGASASTNDLATRLGIAPASVTGMVQKLASATPPLVDYRKHQGATLTKEGQRAALEIIRHHRLLETWLVQTLGFSWDEVHEEACRLEHVISEDFETRMAAALGHPTRDPHGELIPGADLQMPDDDSTPLSSLRPPQDATIIRVNAIDPALLRHLDELGLIPGADLSISAHSPFDGNISIKVDDREFVVGPAISNNIFVEIGG</sequence>
<gene>
    <name evidence="15" type="ORF">H8E29_01150</name>
</gene>
<evidence type="ECO:0000256" key="12">
    <source>
        <dbReference type="ARBA" id="ARBA00032593"/>
    </source>
</evidence>
<evidence type="ECO:0000256" key="6">
    <source>
        <dbReference type="ARBA" id="ARBA00023004"/>
    </source>
</evidence>
<dbReference type="PANTHER" id="PTHR33238">
    <property type="entry name" value="IRON (METAL) DEPENDENT REPRESSOR, DTXR FAMILY"/>
    <property type="match status" value="1"/>
</dbReference>
<dbReference type="InterPro" id="IPR022687">
    <property type="entry name" value="HTH_DTXR"/>
</dbReference>
<dbReference type="FunFam" id="1.10.60.10:FF:000004">
    <property type="entry name" value="DtxR family transcriptional regulator"/>
    <property type="match status" value="1"/>
</dbReference>
<dbReference type="InterPro" id="IPR036421">
    <property type="entry name" value="Fe_dep_repressor_sf"/>
</dbReference>
<dbReference type="PROSITE" id="PS50944">
    <property type="entry name" value="HTH_DTXR"/>
    <property type="match status" value="1"/>
</dbReference>
<protein>
    <recommendedName>
        <fullName evidence="12">Manganese transport regulator</fullName>
    </recommendedName>
</protein>
<dbReference type="GO" id="GO:0005737">
    <property type="term" value="C:cytoplasm"/>
    <property type="evidence" value="ECO:0007669"/>
    <property type="project" value="UniProtKB-SubCell"/>
</dbReference>
<name>A0A8J6NHM2_9CHLR</name>
<dbReference type="GO" id="GO:0003677">
    <property type="term" value="F:DNA binding"/>
    <property type="evidence" value="ECO:0007669"/>
    <property type="project" value="UniProtKB-KW"/>
</dbReference>
<dbReference type="PANTHER" id="PTHR33238:SF11">
    <property type="entry name" value="TRANSCRIPTIONAL REGULATOR MNTR"/>
    <property type="match status" value="1"/>
</dbReference>
<dbReference type="GO" id="GO:0003700">
    <property type="term" value="F:DNA-binding transcription factor activity"/>
    <property type="evidence" value="ECO:0007669"/>
    <property type="project" value="InterPro"/>
</dbReference>
<dbReference type="Proteomes" id="UP000614469">
    <property type="component" value="Unassembled WGS sequence"/>
</dbReference>
<dbReference type="AlphaFoldDB" id="A0A8J6NHM2"/>
<dbReference type="Gene3D" id="1.10.10.10">
    <property type="entry name" value="Winged helix-like DNA-binding domain superfamily/Winged helix DNA-binding domain"/>
    <property type="match status" value="1"/>
</dbReference>
<keyword evidence="10" id="KW-0804">Transcription</keyword>
<dbReference type="Gene3D" id="2.30.30.90">
    <property type="match status" value="1"/>
</dbReference>
<comment type="subcellular location">
    <subcellularLocation>
        <location evidence="1">Cytoplasm</location>
    </subcellularLocation>
</comment>
<dbReference type="EMBL" id="JACNJN010000028">
    <property type="protein sequence ID" value="MBC8333849.1"/>
    <property type="molecule type" value="Genomic_DNA"/>
</dbReference>
<dbReference type="Pfam" id="PF01325">
    <property type="entry name" value="Fe_dep_repress"/>
    <property type="match status" value="1"/>
</dbReference>
<evidence type="ECO:0000256" key="4">
    <source>
        <dbReference type="ARBA" id="ARBA00022490"/>
    </source>
</evidence>
<dbReference type="Pfam" id="PF04023">
    <property type="entry name" value="FeoA"/>
    <property type="match status" value="1"/>
</dbReference>
<proteinExistence type="inferred from homology"/>
<feature type="region of interest" description="Disordered" evidence="13">
    <location>
        <begin position="130"/>
        <end position="158"/>
    </location>
</feature>
<dbReference type="GO" id="GO:0046914">
    <property type="term" value="F:transition metal ion binding"/>
    <property type="evidence" value="ECO:0007669"/>
    <property type="project" value="InterPro"/>
</dbReference>
<keyword evidence="6" id="KW-0408">Iron</keyword>
<dbReference type="Gene3D" id="1.10.60.10">
    <property type="entry name" value="Iron dependent repressor, metal binding and dimerisation domain"/>
    <property type="match status" value="1"/>
</dbReference>
<evidence type="ECO:0000256" key="7">
    <source>
        <dbReference type="ARBA" id="ARBA00023015"/>
    </source>
</evidence>
<keyword evidence="4" id="KW-0963">Cytoplasm</keyword>
<keyword evidence="8" id="KW-0238">DNA-binding</keyword>
<dbReference type="InterPro" id="IPR008988">
    <property type="entry name" value="Transcriptional_repressor_C"/>
</dbReference>
<evidence type="ECO:0000256" key="3">
    <source>
        <dbReference type="ARBA" id="ARBA00011738"/>
    </source>
</evidence>
<evidence type="ECO:0000256" key="13">
    <source>
        <dbReference type="SAM" id="MobiDB-lite"/>
    </source>
</evidence>
<evidence type="ECO:0000313" key="15">
    <source>
        <dbReference type="EMBL" id="MBC8333849.1"/>
    </source>
</evidence>
<dbReference type="InterPro" id="IPR022689">
    <property type="entry name" value="Iron_dep_repressor"/>
</dbReference>
<dbReference type="GO" id="GO:0046983">
    <property type="term" value="F:protein dimerization activity"/>
    <property type="evidence" value="ECO:0007669"/>
    <property type="project" value="InterPro"/>
</dbReference>
<evidence type="ECO:0000259" key="14">
    <source>
        <dbReference type="PROSITE" id="PS50944"/>
    </source>
</evidence>
<keyword evidence="7" id="KW-0805">Transcription regulation</keyword>
<reference evidence="15 16" key="1">
    <citation type="submission" date="2020-08" db="EMBL/GenBank/DDBJ databases">
        <title>Bridging the membrane lipid divide: bacteria of the FCB group superphylum have the potential to synthesize archaeal ether lipids.</title>
        <authorList>
            <person name="Villanueva L."/>
            <person name="Von Meijenfeldt F.A.B."/>
            <person name="Westbye A.B."/>
            <person name="Yadav S."/>
            <person name="Hopmans E.C."/>
            <person name="Dutilh B.E."/>
            <person name="Sinninghe Damste J.S."/>
        </authorList>
    </citation>
    <scope>NUCLEOTIDE SEQUENCE [LARGE SCALE GENOMIC DNA]</scope>
    <source>
        <strain evidence="15">NIOZ-UU36</strain>
    </source>
</reference>
<dbReference type="SMART" id="SM00529">
    <property type="entry name" value="HTH_DTXR"/>
    <property type="match status" value="1"/>
</dbReference>
<keyword evidence="11" id="KW-0464">Manganese</keyword>
<keyword evidence="9" id="KW-0010">Activator</keyword>
<evidence type="ECO:0000256" key="8">
    <source>
        <dbReference type="ARBA" id="ARBA00023125"/>
    </source>
</evidence>
<dbReference type="SUPFAM" id="SSF46785">
    <property type="entry name" value="Winged helix' DNA-binding domain"/>
    <property type="match status" value="1"/>
</dbReference>
<evidence type="ECO:0000313" key="16">
    <source>
        <dbReference type="Proteomes" id="UP000614469"/>
    </source>
</evidence>
<comment type="similarity">
    <text evidence="2">Belongs to the DtxR/MntR family.</text>
</comment>
<dbReference type="InterPro" id="IPR036388">
    <property type="entry name" value="WH-like_DNA-bd_sf"/>
</dbReference>
<feature type="domain" description="HTH dtxR-type" evidence="14">
    <location>
        <begin position="8"/>
        <end position="71"/>
    </location>
</feature>
<evidence type="ECO:0000256" key="1">
    <source>
        <dbReference type="ARBA" id="ARBA00004496"/>
    </source>
</evidence>
<dbReference type="InterPro" id="IPR050536">
    <property type="entry name" value="DtxR_MntR_Metal-Reg"/>
</dbReference>
<evidence type="ECO:0000256" key="2">
    <source>
        <dbReference type="ARBA" id="ARBA00007871"/>
    </source>
</evidence>
<dbReference type="SUPFAM" id="SSF50037">
    <property type="entry name" value="C-terminal domain of transcriptional repressors"/>
    <property type="match status" value="1"/>
</dbReference>